<dbReference type="Pfam" id="PF02954">
    <property type="entry name" value="HTH_8"/>
    <property type="match status" value="1"/>
</dbReference>
<accession>A0A2T0WLZ7</accession>
<dbReference type="InterPro" id="IPR029016">
    <property type="entry name" value="GAF-like_dom_sf"/>
</dbReference>
<gene>
    <name evidence="3" type="ORF">CLV74_10949</name>
</gene>
<dbReference type="InterPro" id="IPR003018">
    <property type="entry name" value="GAF"/>
</dbReference>
<dbReference type="Pfam" id="PF01590">
    <property type="entry name" value="GAF"/>
    <property type="match status" value="1"/>
</dbReference>
<dbReference type="Gene3D" id="3.30.450.40">
    <property type="match status" value="1"/>
</dbReference>
<dbReference type="EMBL" id="PVTQ01000009">
    <property type="protein sequence ID" value="PRY87729.1"/>
    <property type="molecule type" value="Genomic_DNA"/>
</dbReference>
<keyword evidence="4" id="KW-1185">Reference proteome</keyword>
<dbReference type="Gene3D" id="1.10.10.60">
    <property type="entry name" value="Homeodomain-like"/>
    <property type="match status" value="1"/>
</dbReference>
<sequence>MDFREHTDRVLSVAESGSAAARSRLAASWRRSLVRHGIDPATGRAPQRLTQRELRPLLEANESFIRSAESRIDNLFDLVGQSGCAVLLTDAQGIVLQHRCGDGDADTFQNWGLWAGNNWSEEAEGTNGIGTCLAERRRVTIHRDDHFIARNIGLSCMDAPIFGPQGQLLGALDVSSARSDQTEGFNQLIAAMVEQTARQIEADCFRATFPKARIVMAGEGDTRANSLLAVDQDDLVIGATRQARLTLDLPSEGILRPLPAVDVLGRDDDSQKGFEGAERAAVMRALSRADGNVTQAAKALGIGRATMYRRMKRLGISEKSH</sequence>
<dbReference type="RefSeq" id="WP_211299050.1">
    <property type="nucleotide sequence ID" value="NZ_PVTQ01000009.1"/>
</dbReference>
<dbReference type="Proteomes" id="UP000238392">
    <property type="component" value="Unassembled WGS sequence"/>
</dbReference>
<dbReference type="PRINTS" id="PR01590">
    <property type="entry name" value="HTHFIS"/>
</dbReference>
<evidence type="ECO:0000259" key="1">
    <source>
        <dbReference type="Pfam" id="PF01590"/>
    </source>
</evidence>
<name>A0A2T0WLZ7_9RHOB</name>
<feature type="domain" description="GAF" evidence="1">
    <location>
        <begin position="73"/>
        <end position="201"/>
    </location>
</feature>
<evidence type="ECO:0000313" key="3">
    <source>
        <dbReference type="EMBL" id="PRY87729.1"/>
    </source>
</evidence>
<dbReference type="InterPro" id="IPR002197">
    <property type="entry name" value="HTH_Fis"/>
</dbReference>
<organism evidence="3 4">
    <name type="scientific">Donghicola tyrosinivorans</name>
    <dbReference type="NCBI Taxonomy" id="1652492"/>
    <lineage>
        <taxon>Bacteria</taxon>
        <taxon>Pseudomonadati</taxon>
        <taxon>Pseudomonadota</taxon>
        <taxon>Alphaproteobacteria</taxon>
        <taxon>Rhodobacterales</taxon>
        <taxon>Roseobacteraceae</taxon>
        <taxon>Donghicola</taxon>
    </lineage>
</organism>
<dbReference type="SUPFAM" id="SSF46689">
    <property type="entry name" value="Homeodomain-like"/>
    <property type="match status" value="1"/>
</dbReference>
<feature type="domain" description="DNA binding HTH" evidence="2">
    <location>
        <begin position="277"/>
        <end position="314"/>
    </location>
</feature>
<comment type="caution">
    <text evidence="3">The sequence shown here is derived from an EMBL/GenBank/DDBJ whole genome shotgun (WGS) entry which is preliminary data.</text>
</comment>
<dbReference type="InterPro" id="IPR009057">
    <property type="entry name" value="Homeodomain-like_sf"/>
</dbReference>
<proteinExistence type="predicted"/>
<dbReference type="AlphaFoldDB" id="A0A2T0WLZ7"/>
<protein>
    <submittedName>
        <fullName evidence="3">GAF domain-containing protein</fullName>
    </submittedName>
</protein>
<dbReference type="SUPFAM" id="SSF55781">
    <property type="entry name" value="GAF domain-like"/>
    <property type="match status" value="1"/>
</dbReference>
<reference evidence="3 4" key="1">
    <citation type="submission" date="2018-03" db="EMBL/GenBank/DDBJ databases">
        <title>Genomic Encyclopedia of Archaeal and Bacterial Type Strains, Phase II (KMG-II): from individual species to whole genera.</title>
        <authorList>
            <person name="Goeker M."/>
        </authorList>
    </citation>
    <scope>NUCLEOTIDE SEQUENCE [LARGE SCALE GENOMIC DNA]</scope>
    <source>
        <strain evidence="3 4">DSM 100212</strain>
    </source>
</reference>
<evidence type="ECO:0000259" key="2">
    <source>
        <dbReference type="Pfam" id="PF02954"/>
    </source>
</evidence>
<evidence type="ECO:0000313" key="4">
    <source>
        <dbReference type="Proteomes" id="UP000238392"/>
    </source>
</evidence>
<dbReference type="GO" id="GO:0043565">
    <property type="term" value="F:sequence-specific DNA binding"/>
    <property type="evidence" value="ECO:0007669"/>
    <property type="project" value="InterPro"/>
</dbReference>